<dbReference type="Proteomes" id="UP001208570">
    <property type="component" value="Unassembled WGS sequence"/>
</dbReference>
<gene>
    <name evidence="4" type="ORF">LSH36_703g01108</name>
</gene>
<keyword evidence="2" id="KW-1133">Transmembrane helix</keyword>
<keyword evidence="2" id="KW-0472">Membrane</keyword>
<dbReference type="EMBL" id="JAODUP010000703">
    <property type="protein sequence ID" value="KAK2145097.1"/>
    <property type="molecule type" value="Genomic_DNA"/>
</dbReference>
<feature type="transmembrane region" description="Helical" evidence="2">
    <location>
        <begin position="455"/>
        <end position="477"/>
    </location>
</feature>
<evidence type="ECO:0000313" key="4">
    <source>
        <dbReference type="EMBL" id="KAK2145097.1"/>
    </source>
</evidence>
<keyword evidence="5" id="KW-1185">Reference proteome</keyword>
<sequence length="682" mass="75282">MEMLKEEQELEAEQLKIKQRLDANRLKTSIIASNVKQEELRELEMGSLVLVLVQVSIDDMKVTFSNMVENTPYGRPGLALGVGTTVSRFVLGTFETVPCAMPKAWAMTLCLEHIRHMISRAIEAAIMRSKKGSTLLIAFLVVIQSARGERPFRRIFSQVGEIVMLNWTFEGLRPIANFTNGDSLIGRSIKDGVHMTHSHRMGFKFPKKNLIAIQIDKVELEDAAKPDKPIITSSVEDINILTFTCCVKLTSLPVSERRPINVTWYRNGTRLTEDQPGLFVNNDNLVVSRSYAAANQELPYECSVRETGVGLESDRSDPLFIQLDEEDFELSTRSCITSSKAMFKLFPGRKKFDLPPGSRRSQANMMNTLKERKGPNASILCPGVVLVCVGVALGSIGVELGSVGVELGSVGVELGSVGVVLSSVGVVLSSVPVVLVSYYLVLVSYQVEGGGQSKLIIITVCTIIFILMAIVGALAVIKYRSRSTGQNWIVGRLGQKADRQREVKRPGSVAESGIPHADNVESLYESIKLEEMLIGSKLAPVYSNPCQPNGSRSPIPAKVKRKKNRNGRRLISRLSGNIGDEIHPERTPISDRHGSFKPFAPAFKCHGHGLDGATGSSPRFIRHEKNKKSDAGTTYNVSMTYITDNERYMSLDKRISLPDRKRNTPVSRTDSDIVISDNPMYN</sequence>
<comment type="caution">
    <text evidence="4">The sequence shown here is derived from an EMBL/GenBank/DDBJ whole genome shotgun (WGS) entry which is preliminary data.</text>
</comment>
<name>A0AAD9J2V4_9ANNE</name>
<reference evidence="4" key="1">
    <citation type="journal article" date="2023" name="Mol. Biol. Evol.">
        <title>Third-Generation Sequencing Reveals the Adaptive Role of the Epigenome in Three Deep-Sea Polychaetes.</title>
        <authorList>
            <person name="Perez M."/>
            <person name="Aroh O."/>
            <person name="Sun Y."/>
            <person name="Lan Y."/>
            <person name="Juniper S.K."/>
            <person name="Young C.R."/>
            <person name="Angers B."/>
            <person name="Qian P.Y."/>
        </authorList>
    </citation>
    <scope>NUCLEOTIDE SEQUENCE</scope>
    <source>
        <strain evidence="4">P08H-3</strain>
    </source>
</reference>
<dbReference type="PROSITE" id="PS50835">
    <property type="entry name" value="IG_LIKE"/>
    <property type="match status" value="1"/>
</dbReference>
<dbReference type="InterPro" id="IPR007110">
    <property type="entry name" value="Ig-like_dom"/>
</dbReference>
<proteinExistence type="predicted"/>
<organism evidence="4 5">
    <name type="scientific">Paralvinella palmiformis</name>
    <dbReference type="NCBI Taxonomy" id="53620"/>
    <lineage>
        <taxon>Eukaryota</taxon>
        <taxon>Metazoa</taxon>
        <taxon>Spiralia</taxon>
        <taxon>Lophotrochozoa</taxon>
        <taxon>Annelida</taxon>
        <taxon>Polychaeta</taxon>
        <taxon>Sedentaria</taxon>
        <taxon>Canalipalpata</taxon>
        <taxon>Terebellida</taxon>
        <taxon>Terebelliformia</taxon>
        <taxon>Alvinellidae</taxon>
        <taxon>Paralvinella</taxon>
    </lineage>
</organism>
<feature type="transmembrane region" description="Helical" evidence="2">
    <location>
        <begin position="418"/>
        <end position="443"/>
    </location>
</feature>
<feature type="transmembrane region" description="Helical" evidence="2">
    <location>
        <begin position="379"/>
        <end position="398"/>
    </location>
</feature>
<evidence type="ECO:0000256" key="1">
    <source>
        <dbReference type="SAM" id="MobiDB-lite"/>
    </source>
</evidence>
<evidence type="ECO:0000256" key="2">
    <source>
        <dbReference type="SAM" id="Phobius"/>
    </source>
</evidence>
<feature type="region of interest" description="Disordered" evidence="1">
    <location>
        <begin position="545"/>
        <end position="566"/>
    </location>
</feature>
<accession>A0AAD9J2V4</accession>
<feature type="domain" description="Ig-like" evidence="3">
    <location>
        <begin position="226"/>
        <end position="316"/>
    </location>
</feature>
<evidence type="ECO:0000259" key="3">
    <source>
        <dbReference type="PROSITE" id="PS50835"/>
    </source>
</evidence>
<keyword evidence="2" id="KW-0812">Transmembrane</keyword>
<dbReference type="AlphaFoldDB" id="A0AAD9J2V4"/>
<protein>
    <recommendedName>
        <fullName evidence="3">Ig-like domain-containing protein</fullName>
    </recommendedName>
</protein>
<feature type="region of interest" description="Disordered" evidence="1">
    <location>
        <begin position="659"/>
        <end position="682"/>
    </location>
</feature>
<evidence type="ECO:0000313" key="5">
    <source>
        <dbReference type="Proteomes" id="UP001208570"/>
    </source>
</evidence>